<comment type="catalytic activity">
    <reaction evidence="14 16">
        <text>ATP + (deoxyribonucleotide)n-3'-hydroxyl + 5'-phospho-(deoxyribonucleotide)m = (deoxyribonucleotide)n+m + AMP + diphosphate.</text>
        <dbReference type="EC" id="6.5.1.1"/>
    </reaction>
</comment>
<evidence type="ECO:0000256" key="10">
    <source>
        <dbReference type="ARBA" id="ARBA00022842"/>
    </source>
</evidence>
<evidence type="ECO:0000256" key="1">
    <source>
        <dbReference type="ARBA" id="ARBA00001946"/>
    </source>
</evidence>
<dbReference type="AlphaFoldDB" id="A0A4U7AWD2"/>
<dbReference type="Gene3D" id="3.30.470.30">
    <property type="entry name" value="DNA ligase/mRNA capping enzyme"/>
    <property type="match status" value="1"/>
</dbReference>
<proteinExistence type="inferred from homology"/>
<dbReference type="PROSITE" id="PS50160">
    <property type="entry name" value="DNA_LIGASE_A3"/>
    <property type="match status" value="1"/>
</dbReference>
<dbReference type="GO" id="GO:0003910">
    <property type="term" value="F:DNA ligase (ATP) activity"/>
    <property type="evidence" value="ECO:0007669"/>
    <property type="project" value="UniProtKB-EC"/>
</dbReference>
<keyword evidence="9 16" id="KW-0067">ATP-binding</keyword>
<feature type="compositionally biased region" description="Basic and acidic residues" evidence="18">
    <location>
        <begin position="13"/>
        <end position="33"/>
    </location>
</feature>
<feature type="region of interest" description="Disordered" evidence="18">
    <location>
        <begin position="58"/>
        <end position="85"/>
    </location>
</feature>
<dbReference type="InterPro" id="IPR001357">
    <property type="entry name" value="BRCT_dom"/>
</dbReference>
<dbReference type="PROSITE" id="PS50172">
    <property type="entry name" value="BRCT"/>
    <property type="match status" value="1"/>
</dbReference>
<dbReference type="InterPro" id="IPR021536">
    <property type="entry name" value="DNA_ligase_IV_dom"/>
</dbReference>
<dbReference type="GO" id="GO:0006297">
    <property type="term" value="P:nucleotide-excision repair, DNA gap filling"/>
    <property type="evidence" value="ECO:0007669"/>
    <property type="project" value="TreeGrafter"/>
</dbReference>
<evidence type="ECO:0000256" key="9">
    <source>
        <dbReference type="ARBA" id="ARBA00022840"/>
    </source>
</evidence>
<comment type="caution">
    <text evidence="21">The sequence shown here is derived from an EMBL/GenBank/DDBJ whole genome shotgun (WGS) entry which is preliminary data.</text>
</comment>
<dbReference type="GO" id="GO:0032807">
    <property type="term" value="C:DNA ligase IV complex"/>
    <property type="evidence" value="ECO:0007669"/>
    <property type="project" value="TreeGrafter"/>
</dbReference>
<dbReference type="Gene3D" id="1.10.3260.10">
    <property type="entry name" value="DNA ligase, ATP-dependent, N-terminal domain"/>
    <property type="match status" value="1"/>
</dbReference>
<dbReference type="GO" id="GO:0005524">
    <property type="term" value="F:ATP binding"/>
    <property type="evidence" value="ECO:0007669"/>
    <property type="project" value="UniProtKB-KW"/>
</dbReference>
<keyword evidence="6" id="KW-0677">Repeat</keyword>
<dbReference type="InterPro" id="IPR012340">
    <property type="entry name" value="NA-bd_OB-fold"/>
</dbReference>
<keyword evidence="7 16" id="KW-0547">Nucleotide-binding</keyword>
<evidence type="ECO:0000256" key="12">
    <source>
        <dbReference type="ARBA" id="ARBA00023204"/>
    </source>
</evidence>
<protein>
    <recommendedName>
        <fullName evidence="16">DNA ligase</fullName>
        <ecNumber evidence="16">6.5.1.1</ecNumber>
    </recommendedName>
</protein>
<comment type="function">
    <text evidence="15">DNA ligase involved in DNA non-homologous end joining (NHEJ); required for double-strand break (DSB) repair.</text>
</comment>
<dbReference type="Gene3D" id="2.40.50.140">
    <property type="entry name" value="Nucleic acid-binding proteins"/>
    <property type="match status" value="1"/>
</dbReference>
<evidence type="ECO:0000256" key="3">
    <source>
        <dbReference type="ARBA" id="ARBA00007572"/>
    </source>
</evidence>
<dbReference type="GO" id="GO:0006310">
    <property type="term" value="P:DNA recombination"/>
    <property type="evidence" value="ECO:0007669"/>
    <property type="project" value="UniProtKB-KW"/>
</dbReference>
<dbReference type="FunFam" id="1.10.3260.10:FF:000008">
    <property type="entry name" value="DNA ligase 4"/>
    <property type="match status" value="1"/>
</dbReference>
<dbReference type="SUPFAM" id="SSF117018">
    <property type="entry name" value="ATP-dependent DNA ligase DNA-binding domain"/>
    <property type="match status" value="1"/>
</dbReference>
<dbReference type="PANTHER" id="PTHR45997">
    <property type="entry name" value="DNA LIGASE 4"/>
    <property type="match status" value="1"/>
</dbReference>
<evidence type="ECO:0000256" key="14">
    <source>
        <dbReference type="ARBA" id="ARBA00034003"/>
    </source>
</evidence>
<dbReference type="Pfam" id="PF04679">
    <property type="entry name" value="DNA_ligase_A_C"/>
    <property type="match status" value="1"/>
</dbReference>
<feature type="domain" description="BRCT" evidence="20">
    <location>
        <begin position="721"/>
        <end position="804"/>
    </location>
</feature>
<evidence type="ECO:0000256" key="2">
    <source>
        <dbReference type="ARBA" id="ARBA00004123"/>
    </source>
</evidence>
<dbReference type="InterPro" id="IPR036599">
    <property type="entry name" value="DNA_ligase_N_sf"/>
</dbReference>
<dbReference type="NCBIfam" id="TIGR00574">
    <property type="entry name" value="dnl1"/>
    <property type="match status" value="1"/>
</dbReference>
<dbReference type="FunFam" id="2.40.50.140:FF:000234">
    <property type="entry name" value="DNA ligase"/>
    <property type="match status" value="1"/>
</dbReference>
<evidence type="ECO:0000256" key="6">
    <source>
        <dbReference type="ARBA" id="ARBA00022737"/>
    </source>
</evidence>
<dbReference type="InterPro" id="IPR044125">
    <property type="entry name" value="Adenylation_DNA_ligase_IV"/>
</dbReference>
<organism evidence="21 22">
    <name type="scientific">Elsinoe australis</name>
    <dbReference type="NCBI Taxonomy" id="40998"/>
    <lineage>
        <taxon>Eukaryota</taxon>
        <taxon>Fungi</taxon>
        <taxon>Dikarya</taxon>
        <taxon>Ascomycota</taxon>
        <taxon>Pezizomycotina</taxon>
        <taxon>Dothideomycetes</taxon>
        <taxon>Dothideomycetidae</taxon>
        <taxon>Myriangiales</taxon>
        <taxon>Elsinoaceae</taxon>
        <taxon>Elsinoe</taxon>
    </lineage>
</organism>
<dbReference type="Pfam" id="PF16589">
    <property type="entry name" value="BRCT_2"/>
    <property type="match status" value="1"/>
</dbReference>
<reference evidence="21 22" key="1">
    <citation type="submission" date="2018-02" db="EMBL/GenBank/DDBJ databases">
        <title>Draft genome sequences of Elsinoe sp., causing black scab on jojoba.</title>
        <authorList>
            <person name="Stodart B."/>
            <person name="Jeffress S."/>
            <person name="Ash G."/>
            <person name="Arun Chinnappa K."/>
        </authorList>
    </citation>
    <scope>NUCLEOTIDE SEQUENCE [LARGE SCALE GENOMIC DNA]</scope>
    <source>
        <strain evidence="21 22">Hillstone_2</strain>
    </source>
</reference>
<evidence type="ECO:0000256" key="11">
    <source>
        <dbReference type="ARBA" id="ARBA00023172"/>
    </source>
</evidence>
<dbReference type="PANTHER" id="PTHR45997:SF1">
    <property type="entry name" value="DNA LIGASE 4"/>
    <property type="match status" value="1"/>
</dbReference>
<dbReference type="PROSITE" id="PS00697">
    <property type="entry name" value="DNA_LIGASE_A1"/>
    <property type="match status" value="1"/>
</dbReference>
<keyword evidence="8 16" id="KW-0227">DNA damage</keyword>
<evidence type="ECO:0000256" key="17">
    <source>
        <dbReference type="RuleBase" id="RU004196"/>
    </source>
</evidence>
<dbReference type="Gene3D" id="3.40.50.10190">
    <property type="entry name" value="BRCT domain"/>
    <property type="match status" value="1"/>
</dbReference>
<dbReference type="SUPFAM" id="SSF56091">
    <property type="entry name" value="DNA ligase/mRNA capping enzyme, catalytic domain"/>
    <property type="match status" value="1"/>
</dbReference>
<dbReference type="EC" id="6.5.1.1" evidence="16"/>
<evidence type="ECO:0000313" key="22">
    <source>
        <dbReference type="Proteomes" id="UP000308133"/>
    </source>
</evidence>
<comment type="similarity">
    <text evidence="3 17">Belongs to the ATP-dependent DNA ligase family.</text>
</comment>
<evidence type="ECO:0000256" key="7">
    <source>
        <dbReference type="ARBA" id="ARBA00022741"/>
    </source>
</evidence>
<gene>
    <name evidence="21" type="ORF">C1H76_8553</name>
</gene>
<dbReference type="SMART" id="SM00292">
    <property type="entry name" value="BRCT"/>
    <property type="match status" value="1"/>
</dbReference>
<comment type="cofactor">
    <cofactor evidence="1">
        <name>Mg(2+)</name>
        <dbReference type="ChEBI" id="CHEBI:18420"/>
    </cofactor>
</comment>
<feature type="domain" description="ATP-dependent DNA ligase family profile" evidence="19">
    <location>
        <begin position="426"/>
        <end position="552"/>
    </location>
</feature>
<feature type="compositionally biased region" description="Acidic residues" evidence="18">
    <location>
        <begin position="1"/>
        <end position="10"/>
    </location>
</feature>
<name>A0A4U7AWD2_9PEZI</name>
<keyword evidence="10" id="KW-0460">Magnesium</keyword>
<evidence type="ECO:0000313" key="21">
    <source>
        <dbReference type="EMBL" id="TKX19367.1"/>
    </source>
</evidence>
<evidence type="ECO:0000259" key="19">
    <source>
        <dbReference type="PROSITE" id="PS50160"/>
    </source>
</evidence>
<dbReference type="GO" id="GO:0046872">
    <property type="term" value="F:metal ion binding"/>
    <property type="evidence" value="ECO:0007669"/>
    <property type="project" value="UniProtKB-KW"/>
</dbReference>
<keyword evidence="11 16" id="KW-0233">DNA recombination</keyword>
<evidence type="ECO:0000256" key="16">
    <source>
        <dbReference type="RuleBase" id="RU000617"/>
    </source>
</evidence>
<dbReference type="InterPro" id="IPR012309">
    <property type="entry name" value="DNA_ligase_ATP-dep_C"/>
</dbReference>
<dbReference type="InterPro" id="IPR016059">
    <property type="entry name" value="DNA_ligase_ATP-dep_CS"/>
</dbReference>
<dbReference type="Proteomes" id="UP000308133">
    <property type="component" value="Unassembled WGS sequence"/>
</dbReference>
<keyword evidence="4 16" id="KW-0436">Ligase</keyword>
<accession>A0A4U7AWD2</accession>
<dbReference type="InterPro" id="IPR029710">
    <property type="entry name" value="LIG4"/>
</dbReference>
<dbReference type="GO" id="GO:0006303">
    <property type="term" value="P:double-strand break repair via nonhomologous end joining"/>
    <property type="evidence" value="ECO:0007669"/>
    <property type="project" value="TreeGrafter"/>
</dbReference>
<evidence type="ECO:0000256" key="4">
    <source>
        <dbReference type="ARBA" id="ARBA00022598"/>
    </source>
</evidence>
<evidence type="ECO:0000256" key="5">
    <source>
        <dbReference type="ARBA" id="ARBA00022723"/>
    </source>
</evidence>
<dbReference type="InterPro" id="IPR012310">
    <property type="entry name" value="DNA_ligase_ATP-dep_cent"/>
</dbReference>
<dbReference type="EMBL" id="PTQR01000116">
    <property type="protein sequence ID" value="TKX19367.1"/>
    <property type="molecule type" value="Genomic_DNA"/>
</dbReference>
<dbReference type="GO" id="GO:0071897">
    <property type="term" value="P:DNA biosynthetic process"/>
    <property type="evidence" value="ECO:0007669"/>
    <property type="project" value="InterPro"/>
</dbReference>
<dbReference type="Pfam" id="PF01068">
    <property type="entry name" value="DNA_ligase_A_M"/>
    <property type="match status" value="1"/>
</dbReference>
<dbReference type="GO" id="GO:0003677">
    <property type="term" value="F:DNA binding"/>
    <property type="evidence" value="ECO:0007669"/>
    <property type="project" value="InterPro"/>
</dbReference>
<feature type="region of interest" description="Disordered" evidence="18">
    <location>
        <begin position="1"/>
        <end position="39"/>
    </location>
</feature>
<keyword evidence="12 16" id="KW-0234">DNA repair</keyword>
<dbReference type="SUPFAM" id="SSF50249">
    <property type="entry name" value="Nucleic acid-binding proteins"/>
    <property type="match status" value="1"/>
</dbReference>
<evidence type="ECO:0000256" key="15">
    <source>
        <dbReference type="ARBA" id="ARBA00043870"/>
    </source>
</evidence>
<evidence type="ECO:0000256" key="8">
    <source>
        <dbReference type="ARBA" id="ARBA00022763"/>
    </source>
</evidence>
<dbReference type="Pfam" id="PF11411">
    <property type="entry name" value="DNA_ligase_IV"/>
    <property type="match status" value="1"/>
</dbReference>
<dbReference type="InterPro" id="IPR036420">
    <property type="entry name" value="BRCT_dom_sf"/>
</dbReference>
<evidence type="ECO:0000256" key="18">
    <source>
        <dbReference type="SAM" id="MobiDB-lite"/>
    </source>
</evidence>
<dbReference type="PROSITE" id="PS00333">
    <property type="entry name" value="DNA_LIGASE_A2"/>
    <property type="match status" value="1"/>
</dbReference>
<evidence type="ECO:0000256" key="13">
    <source>
        <dbReference type="ARBA" id="ARBA00023242"/>
    </source>
</evidence>
<dbReference type="SUPFAM" id="SSF52113">
    <property type="entry name" value="BRCT domain"/>
    <property type="match status" value="1"/>
</dbReference>
<keyword evidence="5" id="KW-0479">Metal-binding</keyword>
<evidence type="ECO:0000259" key="20">
    <source>
        <dbReference type="PROSITE" id="PS50172"/>
    </source>
</evidence>
<dbReference type="CDD" id="cd07968">
    <property type="entry name" value="OBF_DNA_ligase_IV"/>
    <property type="match status" value="1"/>
</dbReference>
<keyword evidence="13" id="KW-0539">Nucleus</keyword>
<dbReference type="Pfam" id="PF04675">
    <property type="entry name" value="DNA_ligase_A_N"/>
    <property type="match status" value="1"/>
</dbReference>
<dbReference type="CDD" id="cd07903">
    <property type="entry name" value="Adenylation_DNA_ligase_IV"/>
    <property type="match status" value="1"/>
</dbReference>
<comment type="subcellular location">
    <subcellularLocation>
        <location evidence="2">Nucleus</location>
    </subcellularLocation>
</comment>
<sequence>MSADEGDDSTMVDMDRDHHVAHMSDGDDDEAKKFPNKPNNHSVTLPFHDLIVSLFNPLQENRSKPKGPIVNRKKTGPHTQSTSPHELRRNIIERFISKWKSHVGDNIYPAFRLIMPDKDRDRAMYGLKEKTIGKLLVRVMKIDKNSEDGFNLLNWKLPGTKASMAGDFAGRCYEVLKKRPVKTTYGKLTVDEVNTMLDQLSAAQKEENQLPILEQFYQQMCPEELLWLIRMILRQMKIGATEKTILDVWHPDAEDLFNVSSSLRRVCWELYNPDIRLSDEQSGLSLMQCFQPQLAAFQMHSMEKMVQRMKLSEDDPIFWIEEKLDGERMQLHMVEDSSKPGGRRFGFWSRKAKDYAYLYGDSFEDPNGALTRYLKDAFHPGVRNIILDGEMITWDPVEKKEVPFGHLKTAALNEQKNPFANGTRPCLIVFDCLFLNDKALADYTLRDRYKALQKSLKNVDRRIEVHTHTEARTAAEIEPILRECVADRTEGLVLKNPRSSYKLNERNDDWMKVKPEYMTEFGEALDCVVVGGYYGSGHRGGRLSSFLCGLKVRQNDIDNGADPIKCYSFFKVGGGMTADDYREIRHLTDGKWKDWDAKKPPTDLIVLGGGSRQFEKPDVYIRADESIVLEVKAASVHTTEQFGTGYTLRFPRFKRIRKDKDWTSALSVDEFQQLKARAEEVKEEKRFQVDDARRKKRSAKRTKRETVVAGQDQSVHAFAGPQTKVFDGKSFLVLSEQLKPKKSKADLEQLIKTNGGKIVQTDRDEDTIIISDRNVVKAAAIKKAGKRVIVRPKWLYDCIRQAEVDVGLAPYLLPLEPGDVLFGPEDQLRKLENNVDEFGDSYTKDVTAEDLLTLLDKIDDVELDSETEAEIRQALQAA</sequence>
<dbReference type="InterPro" id="IPR000977">
    <property type="entry name" value="DNA_ligase_ATP-dep"/>
</dbReference>
<dbReference type="FunFam" id="3.30.470.30:FF:000013">
    <property type="entry name" value="DNA ligase"/>
    <property type="match status" value="1"/>
</dbReference>
<dbReference type="InterPro" id="IPR012308">
    <property type="entry name" value="DNA_ligase_ATP-dep_N"/>
</dbReference>